<accession>A0ACC0AWP7</accession>
<keyword evidence="2" id="KW-1185">Reference proteome</keyword>
<protein>
    <submittedName>
        <fullName evidence="1">Uncharacterized protein</fullName>
    </submittedName>
</protein>
<gene>
    <name evidence="1" type="ORF">M9H77_23750</name>
</gene>
<comment type="caution">
    <text evidence="1">The sequence shown here is derived from an EMBL/GenBank/DDBJ whole genome shotgun (WGS) entry which is preliminary data.</text>
</comment>
<name>A0ACC0AWP7_CATRO</name>
<dbReference type="Proteomes" id="UP001060085">
    <property type="component" value="Linkage Group LG05"/>
</dbReference>
<evidence type="ECO:0000313" key="2">
    <source>
        <dbReference type="Proteomes" id="UP001060085"/>
    </source>
</evidence>
<reference evidence="2" key="1">
    <citation type="journal article" date="2023" name="Nat. Plants">
        <title>Single-cell RNA sequencing provides a high-resolution roadmap for understanding the multicellular compartmentation of specialized metabolism.</title>
        <authorList>
            <person name="Sun S."/>
            <person name="Shen X."/>
            <person name="Li Y."/>
            <person name="Li Y."/>
            <person name="Wang S."/>
            <person name="Li R."/>
            <person name="Zhang H."/>
            <person name="Shen G."/>
            <person name="Guo B."/>
            <person name="Wei J."/>
            <person name="Xu J."/>
            <person name="St-Pierre B."/>
            <person name="Chen S."/>
            <person name="Sun C."/>
        </authorList>
    </citation>
    <scope>NUCLEOTIDE SEQUENCE [LARGE SCALE GENOMIC DNA]</scope>
</reference>
<proteinExistence type="predicted"/>
<organism evidence="1 2">
    <name type="scientific">Catharanthus roseus</name>
    <name type="common">Madagascar periwinkle</name>
    <name type="synonym">Vinca rosea</name>
    <dbReference type="NCBI Taxonomy" id="4058"/>
    <lineage>
        <taxon>Eukaryota</taxon>
        <taxon>Viridiplantae</taxon>
        <taxon>Streptophyta</taxon>
        <taxon>Embryophyta</taxon>
        <taxon>Tracheophyta</taxon>
        <taxon>Spermatophyta</taxon>
        <taxon>Magnoliopsida</taxon>
        <taxon>eudicotyledons</taxon>
        <taxon>Gunneridae</taxon>
        <taxon>Pentapetalae</taxon>
        <taxon>asterids</taxon>
        <taxon>lamiids</taxon>
        <taxon>Gentianales</taxon>
        <taxon>Apocynaceae</taxon>
        <taxon>Rauvolfioideae</taxon>
        <taxon>Vinceae</taxon>
        <taxon>Catharanthinae</taxon>
        <taxon>Catharanthus</taxon>
    </lineage>
</organism>
<sequence>MKVNTYLIVTWYLSSRTSDCQPYITLRCERGGANKPRTKSRVDDEEEEVQVKRQGPYGTKKCGCPFKLKGEQMAMWENWQLFVHDGRHNHAIGLYNHGHDQVAKLTEEQLIQTEQFRKSHVPPLPKKYTMSLQRLGKI</sequence>
<evidence type="ECO:0000313" key="1">
    <source>
        <dbReference type="EMBL" id="KAI5664427.1"/>
    </source>
</evidence>
<dbReference type="EMBL" id="CM044705">
    <property type="protein sequence ID" value="KAI5664427.1"/>
    <property type="molecule type" value="Genomic_DNA"/>
</dbReference>